<comment type="caution">
    <text evidence="1">The sequence shown here is derived from an EMBL/GenBank/DDBJ whole genome shotgun (WGS) entry which is preliminary data.</text>
</comment>
<dbReference type="Gene3D" id="1.10.30.50">
    <property type="match status" value="1"/>
</dbReference>
<proteinExistence type="predicted"/>
<gene>
    <name evidence="1" type="ORF">FD20_GL001153</name>
</gene>
<protein>
    <recommendedName>
        <fullName evidence="3">HNH endonuclease</fullName>
    </recommendedName>
</protein>
<evidence type="ECO:0000313" key="1">
    <source>
        <dbReference type="EMBL" id="KRL36610.1"/>
    </source>
</evidence>
<dbReference type="AlphaFoldDB" id="A0A0R1Q382"/>
<organism evidence="1 2">
    <name type="scientific">Liquorilactobacillus uvarum DSM 19971</name>
    <dbReference type="NCBI Taxonomy" id="1423812"/>
    <lineage>
        <taxon>Bacteria</taxon>
        <taxon>Bacillati</taxon>
        <taxon>Bacillota</taxon>
        <taxon>Bacilli</taxon>
        <taxon>Lactobacillales</taxon>
        <taxon>Lactobacillaceae</taxon>
        <taxon>Liquorilactobacillus</taxon>
    </lineage>
</organism>
<keyword evidence="2" id="KW-1185">Reference proteome</keyword>
<dbReference type="STRING" id="1423812.FD20_GL001153"/>
<sequence>MRVHFCSHNGCNEVIPIDSRYCQKHISEYKPYKRVTDTQRKGLQRAYNLIERDQKANSFYHDKKWTVTRQTVVVRDMHADAITGNVIPDNQLQVDHIVPRRLCKDPYDLNNLWCLSRINHTRKNKIEAHMSDSALKHVGRKWWIKVLKERFK</sequence>
<dbReference type="PATRIC" id="fig|1423812.3.peg.1229"/>
<dbReference type="Proteomes" id="UP000051155">
    <property type="component" value="Unassembled WGS sequence"/>
</dbReference>
<reference evidence="1 2" key="1">
    <citation type="journal article" date="2015" name="Genome Announc.">
        <title>Expanding the biotechnology potential of lactobacilli through comparative genomics of 213 strains and associated genera.</title>
        <authorList>
            <person name="Sun Z."/>
            <person name="Harris H.M."/>
            <person name="McCann A."/>
            <person name="Guo C."/>
            <person name="Argimon S."/>
            <person name="Zhang W."/>
            <person name="Yang X."/>
            <person name="Jeffery I.B."/>
            <person name="Cooney J.C."/>
            <person name="Kagawa T.F."/>
            <person name="Liu W."/>
            <person name="Song Y."/>
            <person name="Salvetti E."/>
            <person name="Wrobel A."/>
            <person name="Rasinkangas P."/>
            <person name="Parkhill J."/>
            <person name="Rea M.C."/>
            <person name="O'Sullivan O."/>
            <person name="Ritari J."/>
            <person name="Douillard F.P."/>
            <person name="Paul Ross R."/>
            <person name="Yang R."/>
            <person name="Briner A.E."/>
            <person name="Felis G.E."/>
            <person name="de Vos W.M."/>
            <person name="Barrangou R."/>
            <person name="Klaenhammer T.R."/>
            <person name="Caufield P.W."/>
            <person name="Cui Y."/>
            <person name="Zhang H."/>
            <person name="O'Toole P.W."/>
        </authorList>
    </citation>
    <scope>NUCLEOTIDE SEQUENCE [LARGE SCALE GENOMIC DNA]</scope>
    <source>
        <strain evidence="1 2">DSM 19971</strain>
    </source>
</reference>
<evidence type="ECO:0000313" key="2">
    <source>
        <dbReference type="Proteomes" id="UP000051155"/>
    </source>
</evidence>
<name>A0A0R1Q382_9LACO</name>
<accession>A0A0R1Q382</accession>
<dbReference type="EMBL" id="AZEG01000024">
    <property type="protein sequence ID" value="KRL36610.1"/>
    <property type="molecule type" value="Genomic_DNA"/>
</dbReference>
<evidence type="ECO:0008006" key="3">
    <source>
        <dbReference type="Google" id="ProtNLM"/>
    </source>
</evidence>